<dbReference type="SUPFAM" id="SSF52200">
    <property type="entry name" value="Toll/Interleukin receptor TIR domain"/>
    <property type="match status" value="1"/>
</dbReference>
<dbReference type="PANTHER" id="PTHR11017:SF527">
    <property type="entry name" value="TMV RESISTANCE PROTEIN N-LIKE"/>
    <property type="match status" value="1"/>
</dbReference>
<dbReference type="Pfam" id="PF23598">
    <property type="entry name" value="LRR_14"/>
    <property type="match status" value="1"/>
</dbReference>
<evidence type="ECO:0000256" key="4">
    <source>
        <dbReference type="ARBA" id="ARBA00022801"/>
    </source>
</evidence>
<name>A0A2N9IMZ5_FAGSY</name>
<dbReference type="Gene3D" id="3.40.50.10140">
    <property type="entry name" value="Toll/interleukin-1 receptor homology (TIR) domain"/>
    <property type="match status" value="1"/>
</dbReference>
<dbReference type="SUPFAM" id="SSF52058">
    <property type="entry name" value="L domain-like"/>
    <property type="match status" value="1"/>
</dbReference>
<dbReference type="EC" id="3.2.2.6" evidence="1"/>
<dbReference type="EMBL" id="OIVN01006119">
    <property type="protein sequence ID" value="SPD25489.1"/>
    <property type="molecule type" value="Genomic_DNA"/>
</dbReference>
<evidence type="ECO:0000256" key="5">
    <source>
        <dbReference type="ARBA" id="ARBA00023027"/>
    </source>
</evidence>
<dbReference type="PROSITE" id="PS50104">
    <property type="entry name" value="TIR"/>
    <property type="match status" value="1"/>
</dbReference>
<keyword evidence="2" id="KW-0433">Leucine-rich repeat</keyword>
<proteinExistence type="predicted"/>
<dbReference type="GO" id="GO:0043531">
    <property type="term" value="F:ADP binding"/>
    <property type="evidence" value="ECO:0007669"/>
    <property type="project" value="InterPro"/>
</dbReference>
<dbReference type="InterPro" id="IPR055414">
    <property type="entry name" value="LRR_R13L4/SHOC2-like"/>
</dbReference>
<sequence length="872" mass="98741">MKAIEESRFAIVILSKDYASSSWCLTELAKIIECMKKKRLRVLPVFHYVDPSDVRNQRGTFAEAFAKHKEHFKEDVDTWRAALEQVASIAGFDLRNQHEAKVIEEIVGKIFGKLTSTYSIVDKDLVGINSRMEELVNLLGMGLNDVRFIGIWGMGGIGKTTLARVVYERFHDDFDGSSFLANVREESGKHGLVSLQKRLLSDVLFWSTDFLSDQWRLRMIIQERLRHKRVLVILDDVDQPDQLEALAELGKEIVRRESPTEPGGRSRLWFYKDILHVLKNNTGTKQVESIVLTTPLHKEEHLNAESFSKMINLKMLKIGDVQFPQGLSYLSNELRFIKWHGYPLESMPTGFQPNNLVELRMRDSHIKQLWRGVMSLNGLKLIDLSGSRNLIETPNLSGAPNLEELILHSCTGLSKIDPSFGNLKCLIRVNMNECKNLESLPDYISLESLEIFYLSGCSRLKKFPKIVGNMSRLSILYLENTAIKDLSVEHLTGLFKLDLRDCKNLSSLSNASCSLSSLQYLNLYGCSKLDKLPENLGNLEGLEELSVCRTAIRGLPPSIVLLKNLYILDLSCCTDLQLLPALPLNIKDISVDGCTSLETLPIRPEDDFHPSLSLLNCFKLIENQGYGSNIFLTVLRRYFQRPDLTGIDVIIPGSEIPKWFSHQSVGASMDFHEGPSDFMGIAVCAVFVRRQHQPLHQSPYKISGFCVRWRYSVIGCTGECEGHVIPEEFVEIDSYNLWLKYFPFKKGDFEERLSPIHTNGFSWITVGCETYGAGLEVTKCGARLVDKKAIEDLKQTMTGCSIIPYDFDDFDYYDEDELSGPRGEAGTSNDVDAPHPKRIRLPNLNEAACEEEESSETTSCHESARLINYFSL</sequence>
<dbReference type="Gene3D" id="3.80.10.10">
    <property type="entry name" value="Ribonuclease Inhibitor"/>
    <property type="match status" value="2"/>
</dbReference>
<evidence type="ECO:0000256" key="6">
    <source>
        <dbReference type="ARBA" id="ARBA00047304"/>
    </source>
</evidence>
<evidence type="ECO:0000256" key="3">
    <source>
        <dbReference type="ARBA" id="ARBA00022737"/>
    </source>
</evidence>
<dbReference type="PRINTS" id="PR00364">
    <property type="entry name" value="DISEASERSIST"/>
</dbReference>
<dbReference type="SMART" id="SM00255">
    <property type="entry name" value="TIR"/>
    <property type="match status" value="1"/>
</dbReference>
<keyword evidence="5" id="KW-0520">NAD</keyword>
<dbReference type="InterPro" id="IPR027417">
    <property type="entry name" value="P-loop_NTPase"/>
</dbReference>
<dbReference type="InterPro" id="IPR044974">
    <property type="entry name" value="Disease_R_plants"/>
</dbReference>
<protein>
    <recommendedName>
        <fullName evidence="1">ADP-ribosyl cyclase/cyclic ADP-ribose hydrolase</fullName>
        <ecNumber evidence="1">3.2.2.6</ecNumber>
    </recommendedName>
</protein>
<dbReference type="Gene3D" id="3.40.50.300">
    <property type="entry name" value="P-loop containing nucleotide triphosphate hydrolases"/>
    <property type="match status" value="1"/>
</dbReference>
<dbReference type="Pfam" id="PF00931">
    <property type="entry name" value="NB-ARC"/>
    <property type="match status" value="1"/>
</dbReference>
<accession>A0A2N9IMZ5</accession>
<dbReference type="GO" id="GO:0061809">
    <property type="term" value="F:NAD+ nucleosidase activity, cyclic ADP-ribose generating"/>
    <property type="evidence" value="ECO:0007669"/>
    <property type="project" value="UniProtKB-EC"/>
</dbReference>
<dbReference type="SUPFAM" id="SSF52540">
    <property type="entry name" value="P-loop containing nucleoside triphosphate hydrolases"/>
    <property type="match status" value="1"/>
</dbReference>
<gene>
    <name evidence="9" type="ORF">FSB_LOCUS53371</name>
</gene>
<dbReference type="InterPro" id="IPR002182">
    <property type="entry name" value="NB-ARC"/>
</dbReference>
<comment type="catalytic activity">
    <reaction evidence="6">
        <text>NAD(+) + H2O = ADP-D-ribose + nicotinamide + H(+)</text>
        <dbReference type="Rhea" id="RHEA:16301"/>
        <dbReference type="ChEBI" id="CHEBI:15377"/>
        <dbReference type="ChEBI" id="CHEBI:15378"/>
        <dbReference type="ChEBI" id="CHEBI:17154"/>
        <dbReference type="ChEBI" id="CHEBI:57540"/>
        <dbReference type="ChEBI" id="CHEBI:57967"/>
        <dbReference type="EC" id="3.2.2.6"/>
    </reaction>
    <physiologicalReaction direction="left-to-right" evidence="6">
        <dbReference type="Rhea" id="RHEA:16302"/>
    </physiologicalReaction>
</comment>
<dbReference type="AlphaFoldDB" id="A0A2N9IMZ5"/>
<dbReference type="InterPro" id="IPR045344">
    <property type="entry name" value="C-JID"/>
</dbReference>
<feature type="region of interest" description="Disordered" evidence="7">
    <location>
        <begin position="818"/>
        <end position="837"/>
    </location>
</feature>
<dbReference type="InterPro" id="IPR011713">
    <property type="entry name" value="Leu-rich_rpt_3"/>
</dbReference>
<evidence type="ECO:0000256" key="7">
    <source>
        <dbReference type="SAM" id="MobiDB-lite"/>
    </source>
</evidence>
<evidence type="ECO:0000313" key="9">
    <source>
        <dbReference type="EMBL" id="SPD25489.1"/>
    </source>
</evidence>
<dbReference type="InterPro" id="IPR000157">
    <property type="entry name" value="TIR_dom"/>
</dbReference>
<dbReference type="GO" id="GO:0007165">
    <property type="term" value="P:signal transduction"/>
    <property type="evidence" value="ECO:0007669"/>
    <property type="project" value="InterPro"/>
</dbReference>
<organism evidence="9">
    <name type="scientific">Fagus sylvatica</name>
    <name type="common">Beechnut</name>
    <dbReference type="NCBI Taxonomy" id="28930"/>
    <lineage>
        <taxon>Eukaryota</taxon>
        <taxon>Viridiplantae</taxon>
        <taxon>Streptophyta</taxon>
        <taxon>Embryophyta</taxon>
        <taxon>Tracheophyta</taxon>
        <taxon>Spermatophyta</taxon>
        <taxon>Magnoliopsida</taxon>
        <taxon>eudicotyledons</taxon>
        <taxon>Gunneridae</taxon>
        <taxon>Pentapetalae</taxon>
        <taxon>rosids</taxon>
        <taxon>fabids</taxon>
        <taxon>Fagales</taxon>
        <taxon>Fagaceae</taxon>
        <taxon>Fagus</taxon>
    </lineage>
</organism>
<keyword evidence="3" id="KW-0677">Repeat</keyword>
<dbReference type="InterPro" id="IPR032675">
    <property type="entry name" value="LRR_dom_sf"/>
</dbReference>
<feature type="domain" description="TIR" evidence="8">
    <location>
        <begin position="1"/>
        <end position="114"/>
    </location>
</feature>
<keyword evidence="4" id="KW-0378">Hydrolase</keyword>
<dbReference type="Pfam" id="PF07725">
    <property type="entry name" value="LRR_3"/>
    <property type="match status" value="1"/>
</dbReference>
<dbReference type="PANTHER" id="PTHR11017">
    <property type="entry name" value="LEUCINE-RICH REPEAT-CONTAINING PROTEIN"/>
    <property type="match status" value="1"/>
</dbReference>
<reference evidence="9" key="1">
    <citation type="submission" date="2018-02" db="EMBL/GenBank/DDBJ databases">
        <authorList>
            <person name="Cohen D.B."/>
            <person name="Kent A.D."/>
        </authorList>
    </citation>
    <scope>NUCLEOTIDE SEQUENCE</scope>
</reference>
<dbReference type="InterPro" id="IPR035897">
    <property type="entry name" value="Toll_tir_struct_dom_sf"/>
</dbReference>
<dbReference type="Pfam" id="PF20160">
    <property type="entry name" value="C-JID"/>
    <property type="match status" value="1"/>
</dbReference>
<dbReference type="GO" id="GO:0006952">
    <property type="term" value="P:defense response"/>
    <property type="evidence" value="ECO:0007669"/>
    <property type="project" value="UniProtKB-KW"/>
</dbReference>
<evidence type="ECO:0000256" key="1">
    <source>
        <dbReference type="ARBA" id="ARBA00011982"/>
    </source>
</evidence>
<dbReference type="GO" id="GO:0051707">
    <property type="term" value="P:response to other organism"/>
    <property type="evidence" value="ECO:0007669"/>
    <property type="project" value="UniProtKB-ARBA"/>
</dbReference>
<dbReference type="Pfam" id="PF01582">
    <property type="entry name" value="TIR"/>
    <property type="match status" value="1"/>
</dbReference>
<evidence type="ECO:0000256" key="2">
    <source>
        <dbReference type="ARBA" id="ARBA00022614"/>
    </source>
</evidence>
<evidence type="ECO:0000259" key="8">
    <source>
        <dbReference type="PROSITE" id="PS50104"/>
    </source>
</evidence>